<gene>
    <name evidence="2" type="ORF">HWQ67_06635</name>
</gene>
<dbReference type="SMART" id="SM00567">
    <property type="entry name" value="EZ_HEAT"/>
    <property type="match status" value="9"/>
</dbReference>
<dbReference type="SUPFAM" id="SSF48371">
    <property type="entry name" value="ARM repeat"/>
    <property type="match status" value="2"/>
</dbReference>
<name>A0ABS6RYG0_9BACT</name>
<dbReference type="PANTHER" id="PTHR12697">
    <property type="entry name" value="PBS LYASE HEAT-LIKE PROTEIN"/>
    <property type="match status" value="1"/>
</dbReference>
<dbReference type="EMBL" id="JABXWD010000087">
    <property type="protein sequence ID" value="MBV6341258.1"/>
    <property type="molecule type" value="Genomic_DNA"/>
</dbReference>
<proteinExistence type="predicted"/>
<dbReference type="InterPro" id="IPR011989">
    <property type="entry name" value="ARM-like"/>
</dbReference>
<dbReference type="InterPro" id="IPR029787">
    <property type="entry name" value="Nucleotide_cyclase"/>
</dbReference>
<dbReference type="InterPro" id="IPR016024">
    <property type="entry name" value="ARM-type_fold"/>
</dbReference>
<evidence type="ECO:0000313" key="2">
    <source>
        <dbReference type="EMBL" id="MBV6341258.1"/>
    </source>
</evidence>
<comment type="caution">
    <text evidence="2">The sequence shown here is derived from an EMBL/GenBank/DDBJ whole genome shotgun (WGS) entry which is preliminary data.</text>
</comment>
<feature type="domain" description="Guanylate cyclase" evidence="1">
    <location>
        <begin position="576"/>
        <end position="692"/>
    </location>
</feature>
<sequence>MLFEGIKIKKLLNSLEEASGESEEKRLYTEIATYGRKAFPRVIDAFKNNQMRIHKIKGLLDVLCTKDLIADVMPLLGDPQDIVRVAAKDLITRKWRADSIPYLVEYLRGANPLLRSSALELLLAFKNPACVPKLLTMYAEGDVEFKRSCLSILGEIGGDSALKLIREAVKDKSLNIRITAMRMLGVMKDTASLDLFIHKLLEEDSYTRKAALEAIGIMGDKRAAPHIIELLKDVDILIRQAAMDILIRIGDASIVPNLIQLMKERDVNVRRCAVGVLNGIKDPKTIDVLIAAMRDSDWWVKQIATDALSEIRGENIVKFFIAMINDQDENLRRCSVEFFIKVPDKLALEALIFALDDTDWWVREKAIISLGLIKDPRAVAPLYAKMDDDYVNWHIPRALGTIGTPNVVRPLVAMLGHPKKQIRLEALKAFGQIKMVESLTNNPDALKEATEEEVRKESLKLLKKFVIKSPDEVRMAVPQTLVAMGGADVRELLLMLLKDPNKHVRIETLKAFGELRMVDAVSVIKKCINDANEDEEVVTEAARVLRELTGKDPHDTTIIKSVPDTIPEEGTIRSEAILVIDLCNSTGIANKYGDRFALVLTRILTDVVRPMAKKQRFQFLKSTGDGFLITFPKVENAVRFAVDVLSDISIHNKAADETQIIQLRFAINFGETTVDAKGDRLGVATNMTFRVEGVKPSDIISIAGGISKEQMPLVDRIFITETAVEEASKMEGISSRLIGLFELKGITGLHRVYEIKEGNWN</sequence>
<organism evidence="2 3">
    <name type="scientific">Candidatus Magnetobacterium casense</name>
    <dbReference type="NCBI Taxonomy" id="1455061"/>
    <lineage>
        <taxon>Bacteria</taxon>
        <taxon>Pseudomonadati</taxon>
        <taxon>Nitrospirota</taxon>
        <taxon>Thermodesulfovibrionia</taxon>
        <taxon>Thermodesulfovibrionales</taxon>
        <taxon>Candidatus Magnetobacteriaceae</taxon>
        <taxon>Candidatus Magnetobacterium</taxon>
    </lineage>
</organism>
<dbReference type="RefSeq" id="WP_218251893.1">
    <property type="nucleotide sequence ID" value="NZ_JABXWD010000087.1"/>
</dbReference>
<dbReference type="SUPFAM" id="SSF55073">
    <property type="entry name" value="Nucleotide cyclase"/>
    <property type="match status" value="1"/>
</dbReference>
<dbReference type="Gene3D" id="3.30.70.1230">
    <property type="entry name" value="Nucleotide cyclase"/>
    <property type="match status" value="1"/>
</dbReference>
<dbReference type="InterPro" id="IPR004155">
    <property type="entry name" value="PBS_lyase_HEAT"/>
</dbReference>
<dbReference type="Pfam" id="PF13646">
    <property type="entry name" value="HEAT_2"/>
    <property type="match status" value="3"/>
</dbReference>
<evidence type="ECO:0000259" key="1">
    <source>
        <dbReference type="PROSITE" id="PS50125"/>
    </source>
</evidence>
<dbReference type="PANTHER" id="PTHR12697:SF5">
    <property type="entry name" value="DEOXYHYPUSINE HYDROXYLASE"/>
    <property type="match status" value="1"/>
</dbReference>
<dbReference type="PROSITE" id="PS50125">
    <property type="entry name" value="GUANYLATE_CYCLASE_2"/>
    <property type="match status" value="1"/>
</dbReference>
<dbReference type="InterPro" id="IPR000225">
    <property type="entry name" value="Armadillo"/>
</dbReference>
<protein>
    <submittedName>
        <fullName evidence="2">HEAT repeat domain-containing protein</fullName>
    </submittedName>
</protein>
<dbReference type="InterPro" id="IPR001054">
    <property type="entry name" value="A/G_cyclase"/>
</dbReference>
<evidence type="ECO:0000313" key="3">
    <source>
        <dbReference type="Proteomes" id="UP001196980"/>
    </source>
</evidence>
<dbReference type="Proteomes" id="UP001196980">
    <property type="component" value="Unassembled WGS sequence"/>
</dbReference>
<keyword evidence="3" id="KW-1185">Reference proteome</keyword>
<dbReference type="Gene3D" id="1.25.10.10">
    <property type="entry name" value="Leucine-rich Repeat Variant"/>
    <property type="match status" value="4"/>
</dbReference>
<dbReference type="PROSITE" id="PS50176">
    <property type="entry name" value="ARM_REPEAT"/>
    <property type="match status" value="1"/>
</dbReference>
<accession>A0ABS6RYG0</accession>
<reference evidence="2 3" key="1">
    <citation type="journal article" date="2020" name="J Geophys Res Biogeosci">
        <title>Magnetotaxis as an Adaptation to Enable Bacterial Shuttling of Microbial Sulfur and Sulfur Cycling Across Aquatic Oxic#Anoxic Interfaces.</title>
        <authorList>
            <person name="Li J."/>
            <person name="Liu P."/>
            <person name="Wang J."/>
            <person name="Roberts A.P."/>
            <person name="Pan Y."/>
        </authorList>
    </citation>
    <scope>NUCLEOTIDE SEQUENCE [LARGE SCALE GENOMIC DNA]</scope>
    <source>
        <strain evidence="2 3">MYR-1_YQ</strain>
    </source>
</reference>